<dbReference type="EMBL" id="FMWD01000003">
    <property type="protein sequence ID" value="SCZ55576.1"/>
    <property type="molecule type" value="Genomic_DNA"/>
</dbReference>
<organism evidence="1 2">
    <name type="scientific">Thiohalomonas denitrificans</name>
    <dbReference type="NCBI Taxonomy" id="415747"/>
    <lineage>
        <taxon>Bacteria</taxon>
        <taxon>Pseudomonadati</taxon>
        <taxon>Pseudomonadota</taxon>
        <taxon>Gammaproteobacteria</taxon>
        <taxon>Thiohalomonadales</taxon>
        <taxon>Thiohalomonadaceae</taxon>
        <taxon>Thiohalomonas</taxon>
    </lineage>
</organism>
<sequence length="109" mass="12273">MRRQDPENRVFWGGQGSLDSAVELFREKGHVEIEMPAELHHAVFSHLSSGARETQVEQIDQQGDAELLEQIAEIGQLADLRVFLPLARERHARVSIQSPAPHLTIQAED</sequence>
<accession>A0A1G5Q215</accession>
<dbReference type="RefSeq" id="WP_092993815.1">
    <property type="nucleotide sequence ID" value="NZ_FMWD01000003.1"/>
</dbReference>
<dbReference type="Proteomes" id="UP000199648">
    <property type="component" value="Unassembled WGS sequence"/>
</dbReference>
<gene>
    <name evidence="1" type="ORF">SAMN03097708_01155</name>
</gene>
<evidence type="ECO:0000313" key="2">
    <source>
        <dbReference type="Proteomes" id="UP000199648"/>
    </source>
</evidence>
<reference evidence="1 2" key="1">
    <citation type="submission" date="2016-10" db="EMBL/GenBank/DDBJ databases">
        <authorList>
            <person name="de Groot N.N."/>
        </authorList>
    </citation>
    <scope>NUCLEOTIDE SEQUENCE [LARGE SCALE GENOMIC DNA]</scope>
    <source>
        <strain evidence="1 2">HLD2</strain>
    </source>
</reference>
<protein>
    <submittedName>
        <fullName evidence="1">Uncharacterized protein</fullName>
    </submittedName>
</protein>
<name>A0A1G5Q215_9GAMM</name>
<proteinExistence type="predicted"/>
<dbReference type="AlphaFoldDB" id="A0A1G5Q215"/>
<evidence type="ECO:0000313" key="1">
    <source>
        <dbReference type="EMBL" id="SCZ55576.1"/>
    </source>
</evidence>
<dbReference type="STRING" id="415747.SAMN03097708_01155"/>
<keyword evidence="2" id="KW-1185">Reference proteome</keyword>